<comment type="caution">
    <text evidence="1">The sequence shown here is derived from an EMBL/GenBank/DDBJ whole genome shotgun (WGS) entry which is preliminary data.</text>
</comment>
<accession>A0ABQ3C8L4</accession>
<proteinExistence type="predicted"/>
<name>A0ABQ3C8L4_9FLAO</name>
<gene>
    <name evidence="1" type="ORF">GCM10008088_28610</name>
</gene>
<evidence type="ECO:0000313" key="2">
    <source>
        <dbReference type="Proteomes" id="UP000615593"/>
    </source>
</evidence>
<dbReference type="GeneID" id="94370523"/>
<dbReference type="RefSeq" id="WP_027885847.1">
    <property type="nucleotide sequence ID" value="NZ_BMWY01000025.1"/>
</dbReference>
<dbReference type="EMBL" id="BMWY01000025">
    <property type="protein sequence ID" value="GGZ65670.1"/>
    <property type="molecule type" value="Genomic_DNA"/>
</dbReference>
<keyword evidence="2" id="KW-1185">Reference proteome</keyword>
<reference evidence="2" key="1">
    <citation type="journal article" date="2019" name="Int. J. Syst. Evol. Microbiol.">
        <title>The Global Catalogue of Microorganisms (GCM) 10K type strain sequencing project: providing services to taxonomists for standard genome sequencing and annotation.</title>
        <authorList>
            <consortium name="The Broad Institute Genomics Platform"/>
            <consortium name="The Broad Institute Genome Sequencing Center for Infectious Disease"/>
            <person name="Wu L."/>
            <person name="Ma J."/>
        </authorList>
    </citation>
    <scope>NUCLEOTIDE SEQUENCE [LARGE SCALE GENOMIC DNA]</scope>
    <source>
        <strain evidence="2">KCTC 12708</strain>
    </source>
</reference>
<dbReference type="Proteomes" id="UP000615593">
    <property type="component" value="Unassembled WGS sequence"/>
</dbReference>
<organism evidence="1 2">
    <name type="scientific">Mesonia mobilis</name>
    <dbReference type="NCBI Taxonomy" id="369791"/>
    <lineage>
        <taxon>Bacteria</taxon>
        <taxon>Pseudomonadati</taxon>
        <taxon>Bacteroidota</taxon>
        <taxon>Flavobacteriia</taxon>
        <taxon>Flavobacteriales</taxon>
        <taxon>Flavobacteriaceae</taxon>
        <taxon>Mesonia</taxon>
    </lineage>
</organism>
<protein>
    <submittedName>
        <fullName evidence="1">Uncharacterized protein</fullName>
    </submittedName>
</protein>
<evidence type="ECO:0000313" key="1">
    <source>
        <dbReference type="EMBL" id="GGZ65670.1"/>
    </source>
</evidence>
<sequence length="180" mass="21975">MNFNSFFLNANNKIFNIQEIKWWLLKYTDIYNQIITLKKNKYVTVSLNDGKILKLPPLNESTEYIEFLDLYKRLENISELHKYENYFEEQINEYCNIKKSNYELKKWVAKSEDLGTNNFVLFLIDYLDYSANPKHLNVYLPYSKELDLYIDRKDFKNTIEFLEIFNELYWIQEILPKNQK</sequence>